<dbReference type="GO" id="GO:0008610">
    <property type="term" value="P:lipid biosynthetic process"/>
    <property type="evidence" value="ECO:0007669"/>
    <property type="project" value="InterPro"/>
</dbReference>
<keyword evidence="3" id="KW-0596">Phosphopantetheine</keyword>
<dbReference type="GO" id="GO:0005737">
    <property type="term" value="C:cytoplasm"/>
    <property type="evidence" value="ECO:0007669"/>
    <property type="project" value="TreeGrafter"/>
</dbReference>
<name>A0A1C4XHD4_9ACTN</name>
<dbReference type="GO" id="GO:0006631">
    <property type="term" value="P:fatty acid metabolic process"/>
    <property type="evidence" value="ECO:0007669"/>
    <property type="project" value="UniProtKB-KW"/>
</dbReference>
<dbReference type="FunFam" id="3.40.50.12780:FF:000012">
    <property type="entry name" value="Non-ribosomal peptide synthetase"/>
    <property type="match status" value="1"/>
</dbReference>
<dbReference type="InterPro" id="IPR009081">
    <property type="entry name" value="PP-bd_ACP"/>
</dbReference>
<dbReference type="GO" id="GO:0043041">
    <property type="term" value="P:amino acid activation for nonribosomal peptide biosynthetic process"/>
    <property type="evidence" value="ECO:0007669"/>
    <property type="project" value="TreeGrafter"/>
</dbReference>
<dbReference type="Gene3D" id="3.40.50.12780">
    <property type="entry name" value="N-terminal domain of ligase-like"/>
    <property type="match status" value="2"/>
</dbReference>
<dbReference type="PANTHER" id="PTHR45527:SF1">
    <property type="entry name" value="FATTY ACID SYNTHASE"/>
    <property type="match status" value="1"/>
</dbReference>
<evidence type="ECO:0000256" key="4">
    <source>
        <dbReference type="ARBA" id="ARBA00022553"/>
    </source>
</evidence>
<dbReference type="InterPro" id="IPR020845">
    <property type="entry name" value="AMP-binding_CS"/>
</dbReference>
<sequence length="2238" mass="237879">MAAMTDTIVDVARRHAEHTPTRPAFAFLDDTATERHRYTFQDLDLRARAIAAVLGGHRLAGQRVLIAYPSGPSYVQAFLGCLYAGAVAVPCDSPRAAAGRGRLRAIRAASDPAAVLTDAADAAELAGLLAIDVATIGDGAAADWTDPGIGPDGLAFLQYTSGSTRTPRGAMISHGNIMANERLIAAACRHDENSTFVGWQPLFHDMGLVATIMQPLFLGSLSVLMPPAAFLQRPVRWLRAVSRYAAHTSGGPNFAYELCLRRTSEEERAGLDLSAWRVAFNAAEPVRASTLRRFTAEFAPYGFGAGAHFPCFGMAEATLLVTGPPPGREPLIRYADRAELAAGRLRDGTPDRAVELVECGSPGLDTEVRIVDPDTGRSCPDGAVGEIWIAGPVVAQGYWNDPAESEATFGARLPDQPQRSYLRTGDLGCLRDGGLYVTGRRTDMIILQGRNHYPHDIEATVERAHPRVRSGCTVVFGVEIDGTERVVVCGELNSYPGPARTAPVAAAVRAAILREHGVEAYALVLLRRGGVPKTTSGKLRRADCRAAYLKGTLPLYREILLDRLAGSDEGVDWPTADELRDPDPAPAAGRLATALVDLAGRRIGVVLRPDAPEPGAGPANPAPPTGPADPGPVGRALVELGIGSVTALELCHAVRLRYAVDIPVGWLLDGRSATAVAARVVAGLAADRRPLVGPPAPEPAAEDWAPLTDRRRGLWFEQRLAPHAAAYHLGRALVFRGRGVDAWLTDAVERLCRRHPALRTRFEARDGQPWYRTDPDPPPLERVDAAGLSPHRLAELLGDLTDRPFDLSVASVRLIAVRRAPDETVLLVVAHHLVADFWSMVVLLRDLAADRAGRRERAAPPPVAPGPPPDDRHGRYWRERLDGAPHRLDLPVDTGRPVVRQFAGASHVVRLPRPLTARLRDVAARHGCTLFAVLLAGYQVLLHRFTGQTDLLVATPLAARADPELAGTVGYLVDLAPIRSRCRPGQPFHEHLRATSAEVLGAMTHPYPYHLIVAEAGAVPEPGRAVLAQTLFTLHHEYGDGDGGDGLRALALGTAATVPVGDLVVETLPMRGRWSQLDLSVRMADVGGELVAVWEYRTDLFDAGTVAALADAYERLLTEVAAGPTRPVGGLALLDPVGRRRMLDVAAGAFRLRSAAGLGQLVALAAAARPDAVALVDAGEVGRQLTYRVVHTAALRLAARLRRHGVRPDEPVALLAGRGARTVVAYLGILYAGGAVLPLDPDEPDQRLAGLLGRGRFRLVLTHDDLVDRAHRFGLPVVSTAGLGSRGPTPPGPVRVHPHQAAYVLHTSGSTGTPKGVVVPHAAIVNRIRWMAETYPLAPGDRVLHKTSLTFDVSLWEIFWPLTVGARTVVVGPGGHRDPRHLLDVVGAERVQVAHFVPTVLAEFVTEAAAEPAAVRSLRLVVSSGETLTGPLAARATQVLGAQVHNFYGPTEAAVDVTAWRCAADPDAPVPIGVPIANVECRVLDHGHRPVPHRVPGELFLGGVCLARGYLGAPGLTAERFVPVVDAAPGARFYRSGDLARFRADGALEFLGRADQQVKIAGNRVEPGEVAAALGRQPGVVDAAVVVVAARHGQPTLVGYVVMAAGVAPDPDAVRERLRAQLPAYLVPATIIPVDRLPTTGNGKLDRSALPAPVRPAVGTPAHTTGVHGVLGWLWAAFLGVDVVDVDADFFALGGDSIHALRLVAAARAGGLPITVTDVLRYPTIRGLAAEIGHRTGTDVPPEPVTVAFELCPAAAGRPGLVDAYPISMGQRALLARQLGGPNRAVAAAGRTDYEVYLTSVLVPAPLDPRALERAVAGAVRRHAYLRSTFDLTSFDQPVQLVHADVPVPLDLVDLRDLPGSEQRLAISAWLAAERHRLFDTATGPLVRFTAHDNGATFRFTVSSFALDGWCDATLLTEILADCGLSAPAPAGVVDPGGGADGLRPAGPAAGHSDSACSDPPAPEYRDFVAAEQAAIRSAEHRRFWAGELAGARPTRIPRGSAGTGGTQRRHVVPVPPNVAASIPGLAHRLNAGVKHVALAAHVAVVRALAGTDDVVTGLQANGRPERPGGDTTVGMFNNILPLRVAASEQSWGELVRSMRRAEARLAPYRRYPLVEAQRRFGAARLFDTLFVFTHFHLYDRFAAITGVPLGDLHAPDQTYLPLTTHVHLSGPERRPTVLLEYDPREFGTGQVEAIADRYAVALRVLVEDPHAAAVVAPSAVTGAPTAGKEGAGDAPRR</sequence>
<proteinExistence type="inferred from homology"/>
<dbReference type="FunFam" id="3.40.50.12780:FF:000013">
    <property type="entry name" value="Long-chain-fatty-acid--AMP ligase FadD32"/>
    <property type="match status" value="1"/>
</dbReference>
<dbReference type="InterPro" id="IPR020806">
    <property type="entry name" value="PKS_PP-bd"/>
</dbReference>
<dbReference type="GO" id="GO:0003824">
    <property type="term" value="F:catalytic activity"/>
    <property type="evidence" value="ECO:0007669"/>
    <property type="project" value="InterPro"/>
</dbReference>
<feature type="region of interest" description="Disordered" evidence="7">
    <location>
        <begin position="609"/>
        <end position="632"/>
    </location>
</feature>
<dbReference type="InterPro" id="IPR023213">
    <property type="entry name" value="CAT-like_dom_sf"/>
</dbReference>
<accession>A0A1C4XHD4</accession>
<feature type="domain" description="Carrier" evidence="8">
    <location>
        <begin position="1662"/>
        <end position="1736"/>
    </location>
</feature>
<comment type="similarity">
    <text evidence="2">Belongs to the ATP-dependent AMP-binding enzyme family.</text>
</comment>
<dbReference type="InterPro" id="IPR042099">
    <property type="entry name" value="ANL_N_sf"/>
</dbReference>
<feature type="region of interest" description="Disordered" evidence="7">
    <location>
        <begin position="854"/>
        <end position="875"/>
    </location>
</feature>
<gene>
    <name evidence="9" type="ORF">GA0070558_12548</name>
</gene>
<dbReference type="GO" id="GO:0031177">
    <property type="term" value="F:phosphopantetheine binding"/>
    <property type="evidence" value="ECO:0007669"/>
    <property type="project" value="InterPro"/>
</dbReference>
<dbReference type="PROSITE" id="PS00012">
    <property type="entry name" value="PHOSPHOPANTETHEINE"/>
    <property type="match status" value="1"/>
</dbReference>
<dbReference type="GO" id="GO:0044550">
    <property type="term" value="P:secondary metabolite biosynthetic process"/>
    <property type="evidence" value="ECO:0007669"/>
    <property type="project" value="TreeGrafter"/>
</dbReference>
<dbReference type="EMBL" id="FMCW01000025">
    <property type="protein sequence ID" value="SCF07732.1"/>
    <property type="molecule type" value="Genomic_DNA"/>
</dbReference>
<dbReference type="Pfam" id="PF00550">
    <property type="entry name" value="PP-binding"/>
    <property type="match status" value="1"/>
</dbReference>
<dbReference type="Pfam" id="PF23024">
    <property type="entry name" value="AMP-dom_DIP2-like"/>
    <property type="match status" value="1"/>
</dbReference>
<dbReference type="CDD" id="cd05931">
    <property type="entry name" value="FAAL"/>
    <property type="match status" value="1"/>
</dbReference>
<feature type="compositionally biased region" description="Pro residues" evidence="7">
    <location>
        <begin position="859"/>
        <end position="868"/>
    </location>
</feature>
<organism evidence="9 10">
    <name type="scientific">Micromonospora haikouensis</name>
    <dbReference type="NCBI Taxonomy" id="686309"/>
    <lineage>
        <taxon>Bacteria</taxon>
        <taxon>Bacillati</taxon>
        <taxon>Actinomycetota</taxon>
        <taxon>Actinomycetes</taxon>
        <taxon>Micromonosporales</taxon>
        <taxon>Micromonosporaceae</taxon>
        <taxon>Micromonospora</taxon>
    </lineage>
</organism>
<dbReference type="Pfam" id="PF00668">
    <property type="entry name" value="Condensation"/>
    <property type="match status" value="3"/>
</dbReference>
<dbReference type="CDD" id="cd19531">
    <property type="entry name" value="LCL_NRPS-like"/>
    <property type="match status" value="1"/>
</dbReference>
<dbReference type="InterPro" id="IPR006162">
    <property type="entry name" value="Ppantetheine_attach_site"/>
</dbReference>
<evidence type="ECO:0000256" key="3">
    <source>
        <dbReference type="ARBA" id="ARBA00022450"/>
    </source>
</evidence>
<keyword evidence="6" id="KW-0443">Lipid metabolism</keyword>
<dbReference type="Gene3D" id="3.30.559.30">
    <property type="entry name" value="Nonribosomal peptide synthetase, condensation domain"/>
    <property type="match status" value="2"/>
</dbReference>
<dbReference type="InterPro" id="IPR000873">
    <property type="entry name" value="AMP-dep_synth/lig_dom"/>
</dbReference>
<dbReference type="SUPFAM" id="SSF47336">
    <property type="entry name" value="ACP-like"/>
    <property type="match status" value="2"/>
</dbReference>
<evidence type="ECO:0000256" key="6">
    <source>
        <dbReference type="ARBA" id="ARBA00023098"/>
    </source>
</evidence>
<dbReference type="PROSITE" id="PS50075">
    <property type="entry name" value="CARRIER"/>
    <property type="match status" value="1"/>
</dbReference>
<evidence type="ECO:0000256" key="5">
    <source>
        <dbReference type="ARBA" id="ARBA00022832"/>
    </source>
</evidence>
<dbReference type="SUPFAM" id="SSF52777">
    <property type="entry name" value="CoA-dependent acyltransferases"/>
    <property type="match status" value="4"/>
</dbReference>
<evidence type="ECO:0000256" key="7">
    <source>
        <dbReference type="SAM" id="MobiDB-lite"/>
    </source>
</evidence>
<dbReference type="Gene3D" id="3.30.300.30">
    <property type="match status" value="2"/>
</dbReference>
<feature type="region of interest" description="Disordered" evidence="7">
    <location>
        <begin position="1937"/>
        <end position="1961"/>
    </location>
</feature>
<dbReference type="Proteomes" id="UP000199375">
    <property type="component" value="Unassembled WGS sequence"/>
</dbReference>
<feature type="compositionally biased region" description="Pro residues" evidence="7">
    <location>
        <begin position="620"/>
        <end position="630"/>
    </location>
</feature>
<evidence type="ECO:0000259" key="8">
    <source>
        <dbReference type="PROSITE" id="PS50075"/>
    </source>
</evidence>
<dbReference type="NCBIfam" id="TIGR01733">
    <property type="entry name" value="AA-adenyl-dom"/>
    <property type="match status" value="1"/>
</dbReference>
<dbReference type="SUPFAM" id="SSF56801">
    <property type="entry name" value="Acetyl-CoA synthetase-like"/>
    <property type="match status" value="2"/>
</dbReference>
<dbReference type="Gene3D" id="1.10.1200.10">
    <property type="entry name" value="ACP-like"/>
    <property type="match status" value="1"/>
</dbReference>
<keyword evidence="4" id="KW-0597">Phosphoprotein</keyword>
<dbReference type="Pfam" id="PF00501">
    <property type="entry name" value="AMP-binding"/>
    <property type="match status" value="2"/>
</dbReference>
<dbReference type="PROSITE" id="PS00455">
    <property type="entry name" value="AMP_BINDING"/>
    <property type="match status" value="1"/>
</dbReference>
<dbReference type="InterPro" id="IPR040097">
    <property type="entry name" value="FAAL/FAAC"/>
</dbReference>
<dbReference type="SMART" id="SM00823">
    <property type="entry name" value="PKS_PP"/>
    <property type="match status" value="2"/>
</dbReference>
<dbReference type="PANTHER" id="PTHR45527">
    <property type="entry name" value="NONRIBOSOMAL PEPTIDE SYNTHETASE"/>
    <property type="match status" value="1"/>
</dbReference>
<evidence type="ECO:0000256" key="2">
    <source>
        <dbReference type="ARBA" id="ARBA00006432"/>
    </source>
</evidence>
<dbReference type="InterPro" id="IPR025110">
    <property type="entry name" value="AMP-bd_C"/>
</dbReference>
<comment type="cofactor">
    <cofactor evidence="1">
        <name>pantetheine 4'-phosphate</name>
        <dbReference type="ChEBI" id="CHEBI:47942"/>
    </cofactor>
</comment>
<keyword evidence="5" id="KW-0276">Fatty acid metabolism</keyword>
<dbReference type="InterPro" id="IPR001242">
    <property type="entry name" value="Condensation_dom"/>
</dbReference>
<evidence type="ECO:0000256" key="1">
    <source>
        <dbReference type="ARBA" id="ARBA00001957"/>
    </source>
</evidence>
<evidence type="ECO:0000313" key="9">
    <source>
        <dbReference type="EMBL" id="SCF07732.1"/>
    </source>
</evidence>
<protein>
    <submittedName>
        <fullName evidence="9">Amino acid adenylation domain-containing protein</fullName>
    </submittedName>
</protein>
<reference evidence="9 10" key="1">
    <citation type="submission" date="2016-06" db="EMBL/GenBank/DDBJ databases">
        <authorList>
            <person name="Kjaerup R.B."/>
            <person name="Dalgaard T.S."/>
            <person name="Juul-Madsen H.R."/>
        </authorList>
    </citation>
    <scope>NUCLEOTIDE SEQUENCE [LARGE SCALE GENOMIC DNA]</scope>
    <source>
        <strain evidence="9 10">DSM 45626</strain>
    </source>
</reference>
<dbReference type="InterPro" id="IPR036736">
    <property type="entry name" value="ACP-like_sf"/>
</dbReference>
<evidence type="ECO:0000313" key="10">
    <source>
        <dbReference type="Proteomes" id="UP000199375"/>
    </source>
</evidence>
<dbReference type="Gene3D" id="3.30.559.10">
    <property type="entry name" value="Chloramphenicol acetyltransferase-like domain"/>
    <property type="match status" value="2"/>
</dbReference>
<dbReference type="InterPro" id="IPR010071">
    <property type="entry name" value="AA_adenyl_dom"/>
</dbReference>
<dbReference type="FunFam" id="3.40.50.980:FF:000002">
    <property type="entry name" value="Enterobactin synthetase component F"/>
    <property type="match status" value="1"/>
</dbReference>
<dbReference type="Pfam" id="PF13193">
    <property type="entry name" value="AMP-binding_C"/>
    <property type="match status" value="1"/>
</dbReference>
<dbReference type="InterPro" id="IPR045851">
    <property type="entry name" value="AMP-bd_C_sf"/>
</dbReference>
<dbReference type="GO" id="GO:0071766">
    <property type="term" value="P:Actinobacterium-type cell wall biogenesis"/>
    <property type="evidence" value="ECO:0007669"/>
    <property type="project" value="UniProtKB-ARBA"/>
</dbReference>